<dbReference type="GO" id="GO:0005524">
    <property type="term" value="F:ATP binding"/>
    <property type="evidence" value="ECO:0007669"/>
    <property type="project" value="UniProtKB-UniRule"/>
</dbReference>
<feature type="compositionally biased region" description="Polar residues" evidence="10">
    <location>
        <begin position="714"/>
        <end position="723"/>
    </location>
</feature>
<feature type="compositionally biased region" description="Polar residues" evidence="10">
    <location>
        <begin position="883"/>
        <end position="893"/>
    </location>
</feature>
<dbReference type="STRING" id="112498.A0A2D3UTK2"/>
<evidence type="ECO:0000256" key="1">
    <source>
        <dbReference type="ARBA" id="ARBA00005575"/>
    </source>
</evidence>
<dbReference type="PANTHER" id="PTHR44167">
    <property type="entry name" value="OVARIAN-SPECIFIC SERINE/THREONINE-PROTEIN KINASE LOK-RELATED"/>
    <property type="match status" value="1"/>
</dbReference>
<feature type="binding site" evidence="9">
    <location>
        <position position="303"/>
    </location>
    <ligand>
        <name>ATP</name>
        <dbReference type="ChEBI" id="CHEBI:30616"/>
    </ligand>
</feature>
<feature type="region of interest" description="Disordered" evidence="10">
    <location>
        <begin position="883"/>
        <end position="909"/>
    </location>
</feature>
<keyword evidence="4 9" id="KW-0547">Nucleotide-binding</keyword>
<dbReference type="InterPro" id="IPR017441">
    <property type="entry name" value="Protein_kinase_ATP_BS"/>
</dbReference>
<dbReference type="InterPro" id="IPR000253">
    <property type="entry name" value="FHA_dom"/>
</dbReference>
<evidence type="ECO:0000256" key="8">
    <source>
        <dbReference type="ARBA" id="ARBA00048679"/>
    </source>
</evidence>
<dbReference type="SUPFAM" id="SSF56112">
    <property type="entry name" value="Protein kinase-like (PK-like)"/>
    <property type="match status" value="1"/>
</dbReference>
<feature type="region of interest" description="Disordered" evidence="10">
    <location>
        <begin position="659"/>
        <end position="729"/>
    </location>
</feature>
<dbReference type="SUPFAM" id="SSF49879">
    <property type="entry name" value="SMAD/FHA domain"/>
    <property type="match status" value="1"/>
</dbReference>
<evidence type="ECO:0000256" key="7">
    <source>
        <dbReference type="ARBA" id="ARBA00047899"/>
    </source>
</evidence>
<dbReference type="PROSITE" id="PS00107">
    <property type="entry name" value="PROTEIN_KINASE_ATP"/>
    <property type="match status" value="1"/>
</dbReference>
<evidence type="ECO:0000256" key="6">
    <source>
        <dbReference type="ARBA" id="ARBA00022840"/>
    </source>
</evidence>
<dbReference type="AlphaFoldDB" id="A0A2D3UTK2"/>
<evidence type="ECO:0000256" key="9">
    <source>
        <dbReference type="PROSITE-ProRule" id="PRU10141"/>
    </source>
</evidence>
<keyword evidence="5" id="KW-0418">Kinase</keyword>
<evidence type="ECO:0000313" key="13">
    <source>
        <dbReference type="EMBL" id="CZT17255.1"/>
    </source>
</evidence>
<dbReference type="InterPro" id="IPR008271">
    <property type="entry name" value="Ser/Thr_kinase_AS"/>
</dbReference>
<accession>A0A2D3UTK2</accession>
<dbReference type="InterPro" id="IPR000719">
    <property type="entry name" value="Prot_kinase_dom"/>
</dbReference>
<dbReference type="FunFam" id="3.30.200.20:FF:000470">
    <property type="entry name" value="Serine/threonine-protein kinase RAD53"/>
    <property type="match status" value="1"/>
</dbReference>
<dbReference type="Proteomes" id="UP000225277">
    <property type="component" value="Unassembled WGS sequence"/>
</dbReference>
<dbReference type="PROSITE" id="PS50011">
    <property type="entry name" value="PROTEIN_KINASE_DOM"/>
    <property type="match status" value="1"/>
</dbReference>
<dbReference type="Pfam" id="PF00069">
    <property type="entry name" value="Pkinase"/>
    <property type="match status" value="1"/>
</dbReference>
<comment type="catalytic activity">
    <reaction evidence="8">
        <text>L-seryl-[protein] + ATP = O-phospho-L-seryl-[protein] + ADP + H(+)</text>
        <dbReference type="Rhea" id="RHEA:17989"/>
        <dbReference type="Rhea" id="RHEA-COMP:9863"/>
        <dbReference type="Rhea" id="RHEA-COMP:11604"/>
        <dbReference type="ChEBI" id="CHEBI:15378"/>
        <dbReference type="ChEBI" id="CHEBI:29999"/>
        <dbReference type="ChEBI" id="CHEBI:30616"/>
        <dbReference type="ChEBI" id="CHEBI:83421"/>
        <dbReference type="ChEBI" id="CHEBI:456216"/>
        <dbReference type="EC" id="2.7.11.1"/>
    </reaction>
</comment>
<proteinExistence type="inferred from homology"/>
<dbReference type="EC" id="2.7.11.1" evidence="2"/>
<feature type="domain" description="Protein kinase" evidence="12">
    <location>
        <begin position="274"/>
        <end position="561"/>
    </location>
</feature>
<dbReference type="Gene3D" id="1.10.510.10">
    <property type="entry name" value="Transferase(Phosphotransferase) domain 1"/>
    <property type="match status" value="1"/>
</dbReference>
<dbReference type="GO" id="GO:0005634">
    <property type="term" value="C:nucleus"/>
    <property type="evidence" value="ECO:0007669"/>
    <property type="project" value="TreeGrafter"/>
</dbReference>
<organism evidence="13 14">
    <name type="scientific">Ramularia collo-cygni</name>
    <dbReference type="NCBI Taxonomy" id="112498"/>
    <lineage>
        <taxon>Eukaryota</taxon>
        <taxon>Fungi</taxon>
        <taxon>Dikarya</taxon>
        <taxon>Ascomycota</taxon>
        <taxon>Pezizomycotina</taxon>
        <taxon>Dothideomycetes</taxon>
        <taxon>Dothideomycetidae</taxon>
        <taxon>Mycosphaerellales</taxon>
        <taxon>Mycosphaerellaceae</taxon>
        <taxon>Ramularia</taxon>
    </lineage>
</organism>
<reference evidence="13 14" key="1">
    <citation type="submission" date="2016-03" db="EMBL/GenBank/DDBJ databases">
        <authorList>
            <person name="Ploux O."/>
        </authorList>
    </citation>
    <scope>NUCLEOTIDE SEQUENCE [LARGE SCALE GENOMIC DNA]</scope>
    <source>
        <strain evidence="13 14">URUG2</strain>
    </source>
</reference>
<comment type="catalytic activity">
    <reaction evidence="7">
        <text>L-threonyl-[protein] + ATP = O-phospho-L-threonyl-[protein] + ADP + H(+)</text>
        <dbReference type="Rhea" id="RHEA:46608"/>
        <dbReference type="Rhea" id="RHEA-COMP:11060"/>
        <dbReference type="Rhea" id="RHEA-COMP:11605"/>
        <dbReference type="ChEBI" id="CHEBI:15378"/>
        <dbReference type="ChEBI" id="CHEBI:30013"/>
        <dbReference type="ChEBI" id="CHEBI:30616"/>
        <dbReference type="ChEBI" id="CHEBI:61977"/>
        <dbReference type="ChEBI" id="CHEBI:456216"/>
        <dbReference type="EC" id="2.7.11.1"/>
    </reaction>
</comment>
<evidence type="ECO:0000256" key="4">
    <source>
        <dbReference type="ARBA" id="ARBA00022741"/>
    </source>
</evidence>
<evidence type="ECO:0000259" key="12">
    <source>
        <dbReference type="PROSITE" id="PS50011"/>
    </source>
</evidence>
<dbReference type="OrthoDB" id="504170at2759"/>
<evidence type="ECO:0000256" key="3">
    <source>
        <dbReference type="ARBA" id="ARBA00022527"/>
    </source>
</evidence>
<evidence type="ECO:0000313" key="14">
    <source>
        <dbReference type="Proteomes" id="UP000225277"/>
    </source>
</evidence>
<feature type="region of interest" description="Disordered" evidence="10">
    <location>
        <begin position="1053"/>
        <end position="1072"/>
    </location>
</feature>
<dbReference type="PROSITE" id="PS00108">
    <property type="entry name" value="PROTEIN_KINASE_ST"/>
    <property type="match status" value="1"/>
</dbReference>
<keyword evidence="6 9" id="KW-0067">ATP-binding</keyword>
<keyword evidence="5" id="KW-0808">Transferase</keyword>
<feature type="unsure residue" description="I or L" evidence="13">
    <location>
        <position position="201"/>
    </location>
</feature>
<evidence type="ECO:0000256" key="10">
    <source>
        <dbReference type="SAM" id="MobiDB-lite"/>
    </source>
</evidence>
<feature type="domain" description="FHA" evidence="11">
    <location>
        <begin position="112"/>
        <end position="165"/>
    </location>
</feature>
<feature type="compositionally biased region" description="Low complexity" evidence="10">
    <location>
        <begin position="753"/>
        <end position="766"/>
    </location>
</feature>
<dbReference type="GO" id="GO:0004674">
    <property type="term" value="F:protein serine/threonine kinase activity"/>
    <property type="evidence" value="ECO:0007669"/>
    <property type="project" value="UniProtKB-KW"/>
</dbReference>
<evidence type="ECO:0000256" key="5">
    <source>
        <dbReference type="ARBA" id="ARBA00022777"/>
    </source>
</evidence>
<keyword evidence="3" id="KW-0723">Serine/threonine-protein kinase</keyword>
<feature type="region of interest" description="Disordered" evidence="10">
    <location>
        <begin position="745"/>
        <end position="803"/>
    </location>
</feature>
<dbReference type="Pfam" id="PF00498">
    <property type="entry name" value="FHA"/>
    <property type="match status" value="1"/>
</dbReference>
<comment type="similarity">
    <text evidence="1">Belongs to the protein kinase superfamily. CAMK Ser/Thr protein kinase family. CHEK2 subfamily.</text>
</comment>
<feature type="compositionally biased region" description="Polar residues" evidence="10">
    <location>
        <begin position="1"/>
        <end position="11"/>
    </location>
</feature>
<dbReference type="PROSITE" id="PS50006">
    <property type="entry name" value="FHA_DOMAIN"/>
    <property type="match status" value="1"/>
</dbReference>
<evidence type="ECO:0000256" key="2">
    <source>
        <dbReference type="ARBA" id="ARBA00012513"/>
    </source>
</evidence>
<dbReference type="GO" id="GO:0005737">
    <property type="term" value="C:cytoplasm"/>
    <property type="evidence" value="ECO:0007669"/>
    <property type="project" value="TreeGrafter"/>
</dbReference>
<evidence type="ECO:0000259" key="11">
    <source>
        <dbReference type="PROSITE" id="PS50006"/>
    </source>
</evidence>
<dbReference type="Gene3D" id="2.60.200.20">
    <property type="match status" value="1"/>
</dbReference>
<gene>
    <name evidence="13" type="ORF">RCC_03088</name>
</gene>
<protein>
    <recommendedName>
        <fullName evidence="2">non-specific serine/threonine protein kinase</fullName>
        <ecNumber evidence="2">2.7.11.1</ecNumber>
    </recommendedName>
</protein>
<keyword evidence="14" id="KW-1185">Reference proteome</keyword>
<dbReference type="InterPro" id="IPR008984">
    <property type="entry name" value="SMAD_FHA_dom_sf"/>
</dbReference>
<feature type="region of interest" description="Disordered" evidence="10">
    <location>
        <begin position="1"/>
        <end position="24"/>
    </location>
</feature>
<sequence length="1072" mass="118514">MEENESTQCTQGVVDPRRMGRNNSGLSAEDVADVMCILHPTTIAAFKLVAETAARAPEHILQNANLGRHDSDVTPSMVEEQETFVLNDNASNQALDLALRFSTRTIQPALGFVFGRNADLCDIAVNGDVHKRVSNLHFAVYMNDSGVLMLKDMSTNGTMVDDVLLKGKSDHHPKSRMLSHGSIIAIISYNNDEILKFIVRLPSRDGFQAQYEAQYRRYMARQSADEMRYRQRKGDELLLNPRLAPAHPRQQHTSVKAPMIQNQYGMHWSGGDKYNVVGQIGKGAFASVYQLATKRDGQLFAAKELEKRKFIKNGILDRKLENEMQIMQSISHPSIVQYCEHEDIQNHLYIIMEFVACGDLQQHLTEYGPLSESMAKQMATQVFDALHYLHNKRITHRDIKPDNILIASLDDDNFVIKLSDFGLSKAVKDNDTFLKTFCGTLLYCAPEVFPHYDAHVAGQGTKRPRKQMPPANRFHSYSQAVDIWSFGAVLWYSLCHKPPFEGVADNTGRGMFDKIMMTPLDAADLTRQGTSEEAVALLVQMLNTDPAARPSALYCMQHEWFGPHKASALRRAASPRQAGLGMIAEVSEAELGAREEYDVAALNSQYSEVSLNESDYSFFDPRQSKRFKTNDMDYREQHGDVMESSVEQCQAIPIILEESEQEQEPSLSEDAAKSKPPKLFGEISHSDLPAMRQNNIGEEAAPNQLKEREGRHLSQGSPRSGQIDSLKPLEASPSLLGAESLVRDLNMDSPYPNSSNGDGSDLGSRSEPTSPKTPGSVGEHPSQEMPAVLPDNTPKPPAPVPFRRRINLPLPPSFWWDPNDPSTHTVEYASKASGHDFSAEPLYIPKSTSIPTTISRRSEAGSESAAGVDVQKETSYPELLAISGTSSKQQSANARALPSTRPRFGRLVPTDDSFSQTVIELNAARTSWGRSPENTVVFPNRNDTRVPKLGLWVFFHAPGIEKVPEGADFTHLPGLYCGIRTHASRGVRINGVQLTEGEHGKGNYGRLHTGDRIEVWAGSRDGSPGLTFAAEIFYGEGVAPRPADAPKFKVIRKAGNSSATASVDEETGGRTA</sequence>
<dbReference type="EMBL" id="FJUY01000003">
    <property type="protein sequence ID" value="CZT17255.1"/>
    <property type="molecule type" value="Genomic_DNA"/>
</dbReference>
<dbReference type="InterPro" id="IPR011009">
    <property type="entry name" value="Kinase-like_dom_sf"/>
</dbReference>
<dbReference type="GO" id="GO:0051598">
    <property type="term" value="P:meiotic recombination checkpoint signaling"/>
    <property type="evidence" value="ECO:0007669"/>
    <property type="project" value="TreeGrafter"/>
</dbReference>
<dbReference type="PANTHER" id="PTHR44167:SF24">
    <property type="entry name" value="SERINE_THREONINE-PROTEIN KINASE CHK2"/>
    <property type="match status" value="1"/>
</dbReference>
<dbReference type="SMART" id="SM00240">
    <property type="entry name" value="FHA"/>
    <property type="match status" value="1"/>
</dbReference>
<dbReference type="SMART" id="SM00220">
    <property type="entry name" value="S_TKc"/>
    <property type="match status" value="1"/>
</dbReference>
<name>A0A2D3UTK2_9PEZI</name>